<evidence type="ECO:0000313" key="4">
    <source>
        <dbReference type="EMBL" id="MFA1609979.1"/>
    </source>
</evidence>
<reference evidence="4 5" key="1">
    <citation type="submission" date="2024-08" db="EMBL/GenBank/DDBJ databases">
        <title>Halobellus sp. MBLA0158 whole genome sequence.</title>
        <authorList>
            <person name="Hwang C.Y."/>
            <person name="Cho E.-S."/>
            <person name="Seo M.-J."/>
        </authorList>
    </citation>
    <scope>NUCLEOTIDE SEQUENCE [LARGE SCALE GENOMIC DNA]</scope>
    <source>
        <strain evidence="4 5">MBLA0158</strain>
    </source>
</reference>
<keyword evidence="2" id="KW-0472">Membrane</keyword>
<keyword evidence="5" id="KW-1185">Reference proteome</keyword>
<evidence type="ECO:0000259" key="3">
    <source>
        <dbReference type="Pfam" id="PF24035"/>
    </source>
</evidence>
<feature type="compositionally biased region" description="Acidic residues" evidence="1">
    <location>
        <begin position="8"/>
        <end position="26"/>
    </location>
</feature>
<protein>
    <recommendedName>
        <fullName evidence="3">DUF7344 domain-containing protein</fullName>
    </recommendedName>
</protein>
<evidence type="ECO:0000256" key="2">
    <source>
        <dbReference type="SAM" id="Phobius"/>
    </source>
</evidence>
<sequence length="197" mass="22157">MGQRSAEELAEGEVDTGLSDESDDETELQRDEIFDLMSNHRRRYAIHYCKQADGPVALSDLAEQVAAWEHDKDVAEVTSAERKTTYTSLQQTHLPRLDRAGVVDFDGSEIELSDRIERLDIYLDIVPANSVSWGMYYLGLSAFSLVVLAALWVDFLPTDGIPVLAYPAVLIAMFAVSAGYHAYVNHKYRFENLERPP</sequence>
<name>A0ABD5MBD3_9EURY</name>
<feature type="region of interest" description="Disordered" evidence="1">
    <location>
        <begin position="1"/>
        <end position="28"/>
    </location>
</feature>
<accession>A0ABD5MBD3</accession>
<dbReference type="RefSeq" id="WP_372387153.1">
    <property type="nucleotide sequence ID" value="NZ_JBGNYA010000001.1"/>
</dbReference>
<proteinExistence type="predicted"/>
<evidence type="ECO:0000313" key="5">
    <source>
        <dbReference type="Proteomes" id="UP001570511"/>
    </source>
</evidence>
<feature type="domain" description="DUF7344" evidence="3">
    <location>
        <begin position="34"/>
        <end position="108"/>
    </location>
</feature>
<gene>
    <name evidence="4" type="ORF">OS889_03035</name>
</gene>
<keyword evidence="2" id="KW-0812">Transmembrane</keyword>
<evidence type="ECO:0000256" key="1">
    <source>
        <dbReference type="SAM" id="MobiDB-lite"/>
    </source>
</evidence>
<feature type="transmembrane region" description="Helical" evidence="2">
    <location>
        <begin position="165"/>
        <end position="183"/>
    </location>
</feature>
<dbReference type="EMBL" id="JBGNYA010000001">
    <property type="protein sequence ID" value="MFA1609979.1"/>
    <property type="molecule type" value="Genomic_DNA"/>
</dbReference>
<dbReference type="Pfam" id="PF24035">
    <property type="entry name" value="DUF7344"/>
    <property type="match status" value="1"/>
</dbReference>
<feature type="transmembrane region" description="Helical" evidence="2">
    <location>
        <begin position="135"/>
        <end position="153"/>
    </location>
</feature>
<organism evidence="4 5">
    <name type="scientific">Halobellus rubicundus</name>
    <dbReference type="NCBI Taxonomy" id="2996466"/>
    <lineage>
        <taxon>Archaea</taxon>
        <taxon>Methanobacteriati</taxon>
        <taxon>Methanobacteriota</taxon>
        <taxon>Stenosarchaea group</taxon>
        <taxon>Halobacteria</taxon>
        <taxon>Halobacteriales</taxon>
        <taxon>Haloferacaceae</taxon>
        <taxon>Halobellus</taxon>
    </lineage>
</organism>
<dbReference type="AlphaFoldDB" id="A0ABD5MBD3"/>
<comment type="caution">
    <text evidence="4">The sequence shown here is derived from an EMBL/GenBank/DDBJ whole genome shotgun (WGS) entry which is preliminary data.</text>
</comment>
<dbReference type="InterPro" id="IPR055768">
    <property type="entry name" value="DUF7344"/>
</dbReference>
<keyword evidence="2" id="KW-1133">Transmembrane helix</keyword>
<dbReference type="Proteomes" id="UP001570511">
    <property type="component" value="Unassembled WGS sequence"/>
</dbReference>